<protein>
    <submittedName>
        <fullName evidence="8">Cystatin domain-containing protein</fullName>
    </submittedName>
</protein>
<organism evidence="7 8">
    <name type="scientific">Panagrellus redivivus</name>
    <name type="common">Microworm</name>
    <dbReference type="NCBI Taxonomy" id="6233"/>
    <lineage>
        <taxon>Eukaryota</taxon>
        <taxon>Metazoa</taxon>
        <taxon>Ecdysozoa</taxon>
        <taxon>Nematoda</taxon>
        <taxon>Chromadorea</taxon>
        <taxon>Rhabditida</taxon>
        <taxon>Tylenchina</taxon>
        <taxon>Panagrolaimomorpha</taxon>
        <taxon>Panagrolaimoidea</taxon>
        <taxon>Panagrolaimidae</taxon>
        <taxon>Panagrellus</taxon>
    </lineage>
</organism>
<evidence type="ECO:0000259" key="6">
    <source>
        <dbReference type="SMART" id="SM00043"/>
    </source>
</evidence>
<evidence type="ECO:0000256" key="1">
    <source>
        <dbReference type="ARBA" id="ARBA00009403"/>
    </source>
</evidence>
<dbReference type="PANTHER" id="PTHR46186:SF2">
    <property type="entry name" value="CYSTATIN"/>
    <property type="match status" value="1"/>
</dbReference>
<dbReference type="GO" id="GO:0004869">
    <property type="term" value="F:cysteine-type endopeptidase inhibitor activity"/>
    <property type="evidence" value="ECO:0007669"/>
    <property type="project" value="UniProtKB-KW"/>
</dbReference>
<dbReference type="InterPro" id="IPR000010">
    <property type="entry name" value="Cystatin_dom"/>
</dbReference>
<keyword evidence="4" id="KW-1015">Disulfide bond</keyword>
<proteinExistence type="inferred from homology"/>
<dbReference type="Pfam" id="PF00031">
    <property type="entry name" value="Cystatin"/>
    <property type="match status" value="1"/>
</dbReference>
<feature type="domain" description="Cystatin" evidence="6">
    <location>
        <begin position="26"/>
        <end position="133"/>
    </location>
</feature>
<evidence type="ECO:0000256" key="2">
    <source>
        <dbReference type="ARBA" id="ARBA00022690"/>
    </source>
</evidence>
<dbReference type="PANTHER" id="PTHR46186">
    <property type="entry name" value="CYSTATIN"/>
    <property type="match status" value="1"/>
</dbReference>
<keyword evidence="7" id="KW-1185">Reference proteome</keyword>
<keyword evidence="2" id="KW-0646">Protease inhibitor</keyword>
<keyword evidence="5" id="KW-0732">Signal</keyword>
<dbReference type="InterPro" id="IPR046350">
    <property type="entry name" value="Cystatin_sf"/>
</dbReference>
<feature type="signal peptide" evidence="5">
    <location>
        <begin position="1"/>
        <end position="25"/>
    </location>
</feature>
<reference evidence="8" key="2">
    <citation type="submission" date="2020-10" db="UniProtKB">
        <authorList>
            <consortium name="WormBaseParasite"/>
        </authorList>
    </citation>
    <scope>IDENTIFICATION</scope>
</reference>
<sequence>MRVQSFIVGSTFIVALLCILPGSNAVMTGGNEDISVNDAEVQAIVKRATSLYNQQSNSVYYHIPVEVVKAQSQVVAGIKYTIEVLFGQSKCAKNQVTSADEANCTEASPDNRKKVTISAWQKPWENFEEITFS</sequence>
<dbReference type="FunFam" id="3.10.450.10:FF:000004">
    <property type="entry name" value="Cystatin C"/>
    <property type="match status" value="1"/>
</dbReference>
<dbReference type="Proteomes" id="UP000492821">
    <property type="component" value="Unassembled WGS sequence"/>
</dbReference>
<dbReference type="Gene3D" id="3.10.450.10">
    <property type="match status" value="1"/>
</dbReference>
<dbReference type="SMART" id="SM00043">
    <property type="entry name" value="CY"/>
    <property type="match status" value="1"/>
</dbReference>
<name>A0A7E4UXW3_PANRE</name>
<evidence type="ECO:0000256" key="4">
    <source>
        <dbReference type="ARBA" id="ARBA00023157"/>
    </source>
</evidence>
<evidence type="ECO:0000256" key="3">
    <source>
        <dbReference type="ARBA" id="ARBA00022704"/>
    </source>
</evidence>
<evidence type="ECO:0000313" key="7">
    <source>
        <dbReference type="Proteomes" id="UP000492821"/>
    </source>
</evidence>
<dbReference type="GO" id="GO:0031982">
    <property type="term" value="C:vesicle"/>
    <property type="evidence" value="ECO:0007669"/>
    <property type="project" value="TreeGrafter"/>
</dbReference>
<dbReference type="WBParaSite" id="Pan_g14102.t1">
    <property type="protein sequence ID" value="Pan_g14102.t1"/>
    <property type="gene ID" value="Pan_g14102"/>
</dbReference>
<keyword evidence="3" id="KW-0789">Thiol protease inhibitor</keyword>
<feature type="chain" id="PRO_5028922476" evidence="5">
    <location>
        <begin position="26"/>
        <end position="133"/>
    </location>
</feature>
<dbReference type="CDD" id="cd00042">
    <property type="entry name" value="CY"/>
    <property type="match status" value="1"/>
</dbReference>
<reference evidence="7" key="1">
    <citation type="journal article" date="2013" name="Genetics">
        <title>The draft genome and transcriptome of Panagrellus redivivus are shaped by the harsh demands of a free-living lifestyle.</title>
        <authorList>
            <person name="Srinivasan J."/>
            <person name="Dillman A.R."/>
            <person name="Macchietto M.G."/>
            <person name="Heikkinen L."/>
            <person name="Lakso M."/>
            <person name="Fracchia K.M."/>
            <person name="Antoshechkin I."/>
            <person name="Mortazavi A."/>
            <person name="Wong G."/>
            <person name="Sternberg P.W."/>
        </authorList>
    </citation>
    <scope>NUCLEOTIDE SEQUENCE [LARGE SCALE GENOMIC DNA]</scope>
    <source>
        <strain evidence="7">MT8872</strain>
    </source>
</reference>
<accession>A0A7E4UXW3</accession>
<dbReference type="GO" id="GO:0005737">
    <property type="term" value="C:cytoplasm"/>
    <property type="evidence" value="ECO:0007669"/>
    <property type="project" value="TreeGrafter"/>
</dbReference>
<evidence type="ECO:0000313" key="8">
    <source>
        <dbReference type="WBParaSite" id="Pan_g14102.t1"/>
    </source>
</evidence>
<dbReference type="GO" id="GO:0005615">
    <property type="term" value="C:extracellular space"/>
    <property type="evidence" value="ECO:0007669"/>
    <property type="project" value="TreeGrafter"/>
</dbReference>
<dbReference type="SUPFAM" id="SSF54403">
    <property type="entry name" value="Cystatin/monellin"/>
    <property type="match status" value="1"/>
</dbReference>
<evidence type="ECO:0000256" key="5">
    <source>
        <dbReference type="SAM" id="SignalP"/>
    </source>
</evidence>
<comment type="similarity">
    <text evidence="1">Belongs to the cystatin family.</text>
</comment>
<dbReference type="AlphaFoldDB" id="A0A7E4UXW3"/>